<dbReference type="InterPro" id="IPR001849">
    <property type="entry name" value="PH_domain"/>
</dbReference>
<dbReference type="Gene3D" id="3.40.50.150">
    <property type="entry name" value="Vaccinia Virus protein VP39"/>
    <property type="match status" value="1"/>
</dbReference>
<evidence type="ECO:0000259" key="7">
    <source>
        <dbReference type="PROSITE" id="PS50003"/>
    </source>
</evidence>
<keyword evidence="5" id="KW-0175">Coiled coil</keyword>
<evidence type="ECO:0000256" key="3">
    <source>
        <dbReference type="ARBA" id="ARBA00022688"/>
    </source>
</evidence>
<feature type="domain" description="PH" evidence="7">
    <location>
        <begin position="992"/>
        <end position="1099"/>
    </location>
</feature>
<evidence type="ECO:0000256" key="4">
    <source>
        <dbReference type="ARBA" id="ARBA00022691"/>
    </source>
</evidence>
<accession>A0ABQ8P5Y0</accession>
<dbReference type="EMBL" id="JAPCXB010000082">
    <property type="protein sequence ID" value="KAJ1609426.1"/>
    <property type="molecule type" value="Genomic_DNA"/>
</dbReference>
<evidence type="ECO:0000256" key="2">
    <source>
        <dbReference type="ARBA" id="ARBA00022679"/>
    </source>
</evidence>
<feature type="coiled-coil region" evidence="5">
    <location>
        <begin position="69"/>
        <end position="163"/>
    </location>
</feature>
<dbReference type="Gene3D" id="2.30.29.30">
    <property type="entry name" value="Pleckstrin-homology domain (PH domain)/Phosphotyrosine-binding domain (PTB)"/>
    <property type="match status" value="1"/>
</dbReference>
<dbReference type="PANTHER" id="PTHR43464">
    <property type="entry name" value="METHYLTRANSFERASE"/>
    <property type="match status" value="1"/>
</dbReference>
<evidence type="ECO:0000256" key="6">
    <source>
        <dbReference type="SAM" id="MobiDB-lite"/>
    </source>
</evidence>
<evidence type="ECO:0000256" key="1">
    <source>
        <dbReference type="ARBA" id="ARBA00022603"/>
    </source>
</evidence>
<dbReference type="InterPro" id="IPR036770">
    <property type="entry name" value="Ankyrin_rpt-contain_sf"/>
</dbReference>
<dbReference type="PROSITE" id="PS50003">
    <property type="entry name" value="PH_DOMAIN"/>
    <property type="match status" value="1"/>
</dbReference>
<keyword evidence="4" id="KW-0949">S-adenosyl-L-methionine</keyword>
<dbReference type="SMART" id="SM00233">
    <property type="entry name" value="PH"/>
    <property type="match status" value="1"/>
</dbReference>
<keyword evidence="1" id="KW-0489">Methyltransferase</keyword>
<keyword evidence="2" id="KW-0808">Transferase</keyword>
<dbReference type="PANTHER" id="PTHR43464:SF19">
    <property type="entry name" value="UBIQUINONE BIOSYNTHESIS O-METHYLTRANSFERASE, MITOCHONDRIAL"/>
    <property type="match status" value="1"/>
</dbReference>
<feature type="region of interest" description="Disordered" evidence="6">
    <location>
        <begin position="614"/>
        <end position="652"/>
    </location>
</feature>
<evidence type="ECO:0000313" key="9">
    <source>
        <dbReference type="Proteomes" id="UP001071777"/>
    </source>
</evidence>
<dbReference type="SUPFAM" id="SSF50729">
    <property type="entry name" value="PH domain-like"/>
    <property type="match status" value="1"/>
</dbReference>
<protein>
    <submittedName>
        <fullName evidence="8">Pleckstrin homology domain-containing protein</fullName>
    </submittedName>
</protein>
<sequence>MDIGIDDEVELPRADNFEQAKLLEQKISRLEKLVKSRDDALNELYEVEKSKNDEITSLKERIKQDGIETSKLQNIIKTQNDEINSLNEKICDLEQQNINNLKQQQMIEASSPRIVENLLTDKESLYKEIADLRLQISQLEGSLQEKEDDLAALQTKFSEFEIKKENEIQLLLNESKDTKSLLSEMEKSSKNAYDSKVNLLEKDIDSLRSDCLELLKLISLLYMKSESREVENYEDMKDTSNLIIDSLSLSDKTKKIVNDYSNSDQNFSQKAISFSLELSNQIYNSLKSSTNSKDSYSEKNEKPINLIKRLTITRLSDILTNQTPLCSVNHTESLYKEREYIIQNIDTEYSIIKQFLSEVLIDSEESDKDSPLNIFQMLVDILFLDIYKPCAHTNKNSCRDCESAVIDRECKDYLKTELVFKLIIKSVLDNDPEPLIANLNEIISEINSEQSGLKKIELEEDCDAMEKFNVKTLIDPLVKLSIGYGWTILHIFSYLEHTETLQLFLEHFSFEEQMSIVNRKSFSGFIPISLSILKDNLLITELFLTCGSDVQTVDNRRNTLLHFAINSDIQEVLIKRRVPLNAKNSSGQLANVIQPKSQFLKLDFGRMDYSDSSESLDIESQTQKSNKKQIGIDSEHSESSYGLKPFQSPALDSQESENKVILSAWISGNEPISSCRDDFCVFSIPEFESCDSDVSEPSVWNMLGFATNRSISNIYKGKNGDHAAMEQNIDRLEEMGLTPSEKKNGIWSDIVINYTARGLEKSCFPPPLDCPTNLFRQILVLTTERFALFQYSPLKLLQAAPIMDLEEIIVPRNSNVLLLLKVDGWDDILLEVNRRSEFLDELTTLYRTLTTPSEILLSQTAPEASSENSVSKAEKTSSFWLGFMGKKNSSDTTSEQKPSVLSPERASAFQNLISVYGENPPIVSEPDNLIGLFNSENQYSIVLAIINRGSFMLLPHRETSLLVSVPTYHFGFLGICINPPLALENPLSQQKKQSSSSTTSSKNELSENRLWQERFFILRSDGALIWCHHPNDTVICETIPIRFVRQIRVFNLATSKESEFIPCFALDFTKNSVPSSLILHSDSSEMRDKWVEKIHNVRTILSESIPNRSLFSISSKVHGHSGVVGIYLRNTAKFLLRGKIKGHCKFSTADFKEINNFNSYSESDWFPDNHDNVLLKFNHLRTNFLLHHISNKSANLNGPLSGKKILDVGSGAGIFSEKLAELGGDVLGIDQSSKSIEIAHNNALRKPNYFSEILKLNYEDISGYIRNEPKPRSLKYFEGGVEHIQPIGIFDIIVASEVIEHVSDPNIFVQLISKLLKSNGVVMFTTLNRTILCYIYSIIFGEKILEMIPKVSSLKIS</sequence>
<dbReference type="InterPro" id="IPR011993">
    <property type="entry name" value="PH-like_dom_sf"/>
</dbReference>
<dbReference type="InterPro" id="IPR029063">
    <property type="entry name" value="SAM-dependent_MTases_sf"/>
</dbReference>
<dbReference type="Gene3D" id="1.25.40.20">
    <property type="entry name" value="Ankyrin repeat-containing domain"/>
    <property type="match status" value="1"/>
</dbReference>
<dbReference type="NCBIfam" id="TIGR01983">
    <property type="entry name" value="UbiG"/>
    <property type="match status" value="1"/>
</dbReference>
<dbReference type="InterPro" id="IPR010233">
    <property type="entry name" value="UbiG_MeTrfase"/>
</dbReference>
<gene>
    <name evidence="8" type="ORF">OJ252_2212</name>
</gene>
<dbReference type="SUPFAM" id="SSF53335">
    <property type="entry name" value="S-adenosyl-L-methionine-dependent methyltransferases"/>
    <property type="match status" value="1"/>
</dbReference>
<dbReference type="SUPFAM" id="SSF48403">
    <property type="entry name" value="Ankyrin repeat"/>
    <property type="match status" value="1"/>
</dbReference>
<keyword evidence="9" id="KW-1185">Reference proteome</keyword>
<comment type="caution">
    <text evidence="8">The sequence shown here is derived from an EMBL/GenBank/DDBJ whole genome shotgun (WGS) entry which is preliminary data.</text>
</comment>
<dbReference type="Pfam" id="PF00169">
    <property type="entry name" value="PH"/>
    <property type="match status" value="1"/>
</dbReference>
<dbReference type="CDD" id="cd00821">
    <property type="entry name" value="PH"/>
    <property type="match status" value="1"/>
</dbReference>
<evidence type="ECO:0000256" key="5">
    <source>
        <dbReference type="SAM" id="Coils"/>
    </source>
</evidence>
<dbReference type="Proteomes" id="UP001071777">
    <property type="component" value="Unassembled WGS sequence"/>
</dbReference>
<reference evidence="8" key="1">
    <citation type="submission" date="2022-10" db="EMBL/GenBank/DDBJ databases">
        <title>Adaptive evolution leads to modifications in subtelomeric GC content in a zoonotic Cryptosporidium species.</title>
        <authorList>
            <person name="Li J."/>
            <person name="Feng Y."/>
            <person name="Xiao L."/>
        </authorList>
    </citation>
    <scope>NUCLEOTIDE SEQUENCE</scope>
    <source>
        <strain evidence="8">25894</strain>
    </source>
</reference>
<keyword evidence="3" id="KW-0831">Ubiquinone biosynthesis</keyword>
<dbReference type="Pfam" id="PF13489">
    <property type="entry name" value="Methyltransf_23"/>
    <property type="match status" value="1"/>
</dbReference>
<feature type="compositionally biased region" description="Polar residues" evidence="6">
    <location>
        <begin position="614"/>
        <end position="624"/>
    </location>
</feature>
<dbReference type="CDD" id="cd02440">
    <property type="entry name" value="AdoMet_MTases"/>
    <property type="match status" value="1"/>
</dbReference>
<evidence type="ECO:0000313" key="8">
    <source>
        <dbReference type="EMBL" id="KAJ1609426.1"/>
    </source>
</evidence>
<name>A0ABQ8P5Y0_9CRYT</name>
<proteinExistence type="predicted"/>
<organism evidence="8 9">
    <name type="scientific">Cryptosporidium canis</name>
    <dbReference type="NCBI Taxonomy" id="195482"/>
    <lineage>
        <taxon>Eukaryota</taxon>
        <taxon>Sar</taxon>
        <taxon>Alveolata</taxon>
        <taxon>Apicomplexa</taxon>
        <taxon>Conoidasida</taxon>
        <taxon>Coccidia</taxon>
        <taxon>Eucoccidiorida</taxon>
        <taxon>Eimeriorina</taxon>
        <taxon>Cryptosporidiidae</taxon>
        <taxon>Cryptosporidium</taxon>
    </lineage>
</organism>